<protein>
    <recommendedName>
        <fullName evidence="3">UPF0122 protein J2T15_002481</fullName>
    </recommendedName>
</protein>
<dbReference type="InterPro" id="IPR054831">
    <property type="entry name" value="UPF0122_fam_protein"/>
</dbReference>
<dbReference type="InterPro" id="IPR013324">
    <property type="entry name" value="RNA_pol_sigma_r3/r4-like"/>
</dbReference>
<dbReference type="NCBIfam" id="NF001070">
    <property type="entry name" value="PRK00118.1-6"/>
    <property type="match status" value="1"/>
</dbReference>
<comment type="similarity">
    <text evidence="1 3">Belongs to the UPF0122 family.</text>
</comment>
<evidence type="ECO:0000313" key="6">
    <source>
        <dbReference type="Proteomes" id="UP001229346"/>
    </source>
</evidence>
<dbReference type="RefSeq" id="WP_307203998.1">
    <property type="nucleotide sequence ID" value="NZ_JAUSST010000002.1"/>
</dbReference>
<dbReference type="PANTHER" id="PTHR40083">
    <property type="entry name" value="UPF0122 PROTEIN CBO2450/CLC_2298"/>
    <property type="match status" value="1"/>
</dbReference>
<dbReference type="Pfam" id="PF04297">
    <property type="entry name" value="UPF0122"/>
    <property type="match status" value="1"/>
</dbReference>
<reference evidence="5 6" key="1">
    <citation type="submission" date="2023-07" db="EMBL/GenBank/DDBJ databases">
        <title>Sorghum-associated microbial communities from plants grown in Nebraska, USA.</title>
        <authorList>
            <person name="Schachtman D."/>
        </authorList>
    </citation>
    <scope>NUCLEOTIDE SEQUENCE [LARGE SCALE GENOMIC DNA]</scope>
    <source>
        <strain evidence="5 6">CC482</strain>
    </source>
</reference>
<comment type="caution">
    <text evidence="5">The sequence shown here is derived from an EMBL/GenBank/DDBJ whole genome shotgun (WGS) entry which is preliminary data.</text>
</comment>
<evidence type="ECO:0000256" key="4">
    <source>
        <dbReference type="SAM" id="Coils"/>
    </source>
</evidence>
<dbReference type="Gene3D" id="1.10.10.10">
    <property type="entry name" value="Winged helix-like DNA-binding domain superfamily/Winged helix DNA-binding domain"/>
    <property type="match status" value="1"/>
</dbReference>
<evidence type="ECO:0000313" key="5">
    <source>
        <dbReference type="EMBL" id="MDQ0113046.1"/>
    </source>
</evidence>
<sequence length="133" mass="15213">MKANEPDALSKTTRVNLLFDFYEPLLTEKQRTFLKYYFHDDFSLGEIAAEFGISRQAVYDNVKRAEQALEGYESKLNLLVKHETLLKLADQLEKSVMNLAIEDTERTALVSVIDAFRAADNRLEKEVTVHGSI</sequence>
<evidence type="ECO:0000256" key="1">
    <source>
        <dbReference type="ARBA" id="ARBA00008720"/>
    </source>
</evidence>
<dbReference type="EMBL" id="JAUSSU010000004">
    <property type="protein sequence ID" value="MDQ0113046.1"/>
    <property type="molecule type" value="Genomic_DNA"/>
</dbReference>
<dbReference type="PANTHER" id="PTHR40083:SF1">
    <property type="entry name" value="UPF0122 PROTEIN YLXM"/>
    <property type="match status" value="1"/>
</dbReference>
<dbReference type="Proteomes" id="UP001229346">
    <property type="component" value="Unassembled WGS sequence"/>
</dbReference>
<keyword evidence="6" id="KW-1185">Reference proteome</keyword>
<comment type="function">
    <text evidence="2 3">Might take part in the signal recognition particle (SRP) pathway. This is inferred from the conservation of its genetic proximity to ftsY/ffh. May be a regulatory protein.</text>
</comment>
<gene>
    <name evidence="5" type="ORF">J2T15_002481</name>
</gene>
<accession>A0ABT9U086</accession>
<dbReference type="SUPFAM" id="SSF88659">
    <property type="entry name" value="Sigma3 and sigma4 domains of RNA polymerase sigma factors"/>
    <property type="match status" value="1"/>
</dbReference>
<keyword evidence="5" id="KW-0238">DNA-binding</keyword>
<keyword evidence="4" id="KW-0175">Coiled coil</keyword>
<feature type="coiled-coil region" evidence="4">
    <location>
        <begin position="55"/>
        <end position="82"/>
    </location>
</feature>
<dbReference type="InterPro" id="IPR007394">
    <property type="entry name" value="UPF0122"/>
</dbReference>
<evidence type="ECO:0000256" key="3">
    <source>
        <dbReference type="HAMAP-Rule" id="MF_00245"/>
    </source>
</evidence>
<organism evidence="5 6">
    <name type="scientific">Paenibacillus harenae</name>
    <dbReference type="NCBI Taxonomy" id="306543"/>
    <lineage>
        <taxon>Bacteria</taxon>
        <taxon>Bacillati</taxon>
        <taxon>Bacillota</taxon>
        <taxon>Bacilli</taxon>
        <taxon>Bacillales</taxon>
        <taxon>Paenibacillaceae</taxon>
        <taxon>Paenibacillus</taxon>
    </lineage>
</organism>
<dbReference type="GO" id="GO:0003677">
    <property type="term" value="F:DNA binding"/>
    <property type="evidence" value="ECO:0007669"/>
    <property type="project" value="UniProtKB-KW"/>
</dbReference>
<dbReference type="HAMAP" id="MF_00245">
    <property type="entry name" value="UPF0122"/>
    <property type="match status" value="1"/>
</dbReference>
<dbReference type="NCBIfam" id="NF045758">
    <property type="entry name" value="YlxM"/>
    <property type="match status" value="1"/>
</dbReference>
<name>A0ABT9U086_PAEHA</name>
<dbReference type="InterPro" id="IPR036388">
    <property type="entry name" value="WH-like_DNA-bd_sf"/>
</dbReference>
<evidence type="ECO:0000256" key="2">
    <source>
        <dbReference type="ARBA" id="ARBA00024764"/>
    </source>
</evidence>
<proteinExistence type="inferred from homology"/>